<reference evidence="2" key="1">
    <citation type="journal article" date="2022" name="Int. J. Mol. Sci.">
        <title>Draft Genome of Tanacetum Coccineum: Genomic Comparison of Closely Related Tanacetum-Family Plants.</title>
        <authorList>
            <person name="Yamashiro T."/>
            <person name="Shiraishi A."/>
            <person name="Nakayama K."/>
            <person name="Satake H."/>
        </authorList>
    </citation>
    <scope>NUCLEOTIDE SEQUENCE</scope>
</reference>
<reference evidence="2" key="2">
    <citation type="submission" date="2022-01" db="EMBL/GenBank/DDBJ databases">
        <authorList>
            <person name="Yamashiro T."/>
            <person name="Shiraishi A."/>
            <person name="Satake H."/>
            <person name="Nakayama K."/>
        </authorList>
    </citation>
    <scope>NUCLEOTIDE SEQUENCE</scope>
</reference>
<keyword evidence="3" id="KW-1185">Reference proteome</keyword>
<evidence type="ECO:0000313" key="2">
    <source>
        <dbReference type="EMBL" id="GJT66373.1"/>
    </source>
</evidence>
<accession>A0ABQ5FSN3</accession>
<sequence length="237" mass="26520">MIAYLQKSKGSEEFHQIIDFLNASHIQYALIENPTIYVSFIKQFWRTATARTSATGEVELTATIDGQEKTITEASLRRHLKLEDNGGVTTLPNSEIFEQLALMGYATDSDKLTFQKGNFSPQWRFFIHTILHCLSPKKTAWEQFSSNIATAIICLATTRTFNFSKFIFDAMGYYGEDIPLFSSMITASETSPLRITSSPSLSHQHTPFTAPSTSQPLNIHTTPVTEEAASMPHESPL</sequence>
<protein>
    <submittedName>
        <fullName evidence="2">Uncharacterized protein</fullName>
    </submittedName>
</protein>
<evidence type="ECO:0000313" key="3">
    <source>
        <dbReference type="Proteomes" id="UP001151760"/>
    </source>
</evidence>
<evidence type="ECO:0000256" key="1">
    <source>
        <dbReference type="SAM" id="MobiDB-lite"/>
    </source>
</evidence>
<organism evidence="2 3">
    <name type="scientific">Tanacetum coccineum</name>
    <dbReference type="NCBI Taxonomy" id="301880"/>
    <lineage>
        <taxon>Eukaryota</taxon>
        <taxon>Viridiplantae</taxon>
        <taxon>Streptophyta</taxon>
        <taxon>Embryophyta</taxon>
        <taxon>Tracheophyta</taxon>
        <taxon>Spermatophyta</taxon>
        <taxon>Magnoliopsida</taxon>
        <taxon>eudicotyledons</taxon>
        <taxon>Gunneridae</taxon>
        <taxon>Pentapetalae</taxon>
        <taxon>asterids</taxon>
        <taxon>campanulids</taxon>
        <taxon>Asterales</taxon>
        <taxon>Asteraceae</taxon>
        <taxon>Asteroideae</taxon>
        <taxon>Anthemideae</taxon>
        <taxon>Anthemidinae</taxon>
        <taxon>Tanacetum</taxon>
    </lineage>
</organism>
<dbReference type="EMBL" id="BQNB010017710">
    <property type="protein sequence ID" value="GJT66373.1"/>
    <property type="molecule type" value="Genomic_DNA"/>
</dbReference>
<proteinExistence type="predicted"/>
<dbReference type="Proteomes" id="UP001151760">
    <property type="component" value="Unassembled WGS sequence"/>
</dbReference>
<comment type="caution">
    <text evidence="2">The sequence shown here is derived from an EMBL/GenBank/DDBJ whole genome shotgun (WGS) entry which is preliminary data.</text>
</comment>
<gene>
    <name evidence="2" type="ORF">Tco_1017853</name>
</gene>
<feature type="region of interest" description="Disordered" evidence="1">
    <location>
        <begin position="195"/>
        <end position="218"/>
    </location>
</feature>
<name>A0ABQ5FSN3_9ASTR</name>